<evidence type="ECO:0000313" key="1">
    <source>
        <dbReference type="EMBL" id="THG50544.1"/>
    </source>
</evidence>
<proteinExistence type="predicted"/>
<organism evidence="1 2">
    <name type="scientific">Muribaculum caecicola</name>
    <dbReference type="NCBI Taxonomy" id="3038144"/>
    <lineage>
        <taxon>Bacteria</taxon>
        <taxon>Pseudomonadati</taxon>
        <taxon>Bacteroidota</taxon>
        <taxon>Bacteroidia</taxon>
        <taxon>Bacteroidales</taxon>
        <taxon>Muribaculaceae</taxon>
        <taxon>Muribaculum</taxon>
    </lineage>
</organism>
<gene>
    <name evidence="1" type="ORF">E5990_06570</name>
</gene>
<accession>A0AC61S569</accession>
<reference evidence="1" key="1">
    <citation type="submission" date="2019-04" db="EMBL/GenBank/DDBJ databases">
        <title>Microbes associate with the intestines of laboratory mice.</title>
        <authorList>
            <person name="Navarre W."/>
            <person name="Wong E."/>
            <person name="Huang K.C."/>
            <person name="Tropini C."/>
            <person name="Ng K."/>
            <person name="Yu B."/>
        </authorList>
    </citation>
    <scope>NUCLEOTIDE SEQUENCE</scope>
    <source>
        <strain evidence="1">NM86_A22</strain>
    </source>
</reference>
<keyword evidence="2" id="KW-1185">Reference proteome</keyword>
<dbReference type="EMBL" id="SSTG01000071">
    <property type="protein sequence ID" value="THG50544.1"/>
    <property type="molecule type" value="Genomic_DNA"/>
</dbReference>
<evidence type="ECO:0000313" key="2">
    <source>
        <dbReference type="Proteomes" id="UP000305401"/>
    </source>
</evidence>
<protein>
    <submittedName>
        <fullName evidence="1">DUF262 domain-containing protein</fullName>
    </submittedName>
</protein>
<comment type="caution">
    <text evidence="1">The sequence shown here is derived from an EMBL/GenBank/DDBJ whole genome shotgun (WGS) entry which is preliminary data.</text>
</comment>
<dbReference type="Proteomes" id="UP000305401">
    <property type="component" value="Unassembled WGS sequence"/>
</dbReference>
<name>A0AC61S569_9BACT</name>
<sequence>MDSLTNISRMLSGNNIYVPNYQRAYSWDTEFDPNKTARQVNTFLIDLQDYIKSNSSSRYYFGHFLFEEKSETCFGIIDGQQRLTTITIFIAALFSRLKELRILTDEEDFAYKSMIKVGQVYHFSTVDYDNQLFKDYIINQIKTDHNGLDTKSKQRIVDAFDFFVNKFSQMEEPQIVSLLDAVMNASCTTHIVKNEAEAIQMFIFQNNRGKKPSNLEIIKAQFLYNVHLYGGAEDEKTDLIDEIKNRFEEIYKSISKIEHKIDEDNVLTYTLRVFFNSLWESNAIQRVNTELESDTRIDFIRNFTRKLAACFEQVTSFFHSEKEQITYHSLILSGNYGLLFPFVIKALLYGVSDNDMLRLTNSLESIFVRHRVIGTRADLTSRLNDVFQKFDGNIEPIIIRIDWMKKQDGWWGYWNDNELERTLQGWIRHDLAKILLWKYENYLIQAEGKFGYSPVRYDAIKNPHLEHIAPQTENPESGYDEYDDEFKNQYIDCLGNYLLLSAHHNISIGNIPFEKKRETYTQLRQQQEVRDMTETEHYWDKNKIATRKEKILKFLLETL</sequence>